<evidence type="ECO:0000256" key="2">
    <source>
        <dbReference type="ARBA" id="ARBA00023054"/>
    </source>
</evidence>
<protein>
    <recommendedName>
        <fullName evidence="4">CCDC113/CCDC96 coiled-coil domain-containing protein</fullName>
    </recommendedName>
</protein>
<dbReference type="Pfam" id="PF13870">
    <property type="entry name" value="CCDC113_CCDC96_CC"/>
    <property type="match status" value="1"/>
</dbReference>
<dbReference type="PANTHER" id="PTHR15654">
    <property type="entry name" value="COILED-COIL DOMAIN-CONTAINING PROTEIN 113-RELATED"/>
    <property type="match status" value="1"/>
</dbReference>
<name>A0ABU7C360_9TELE</name>
<comment type="subcellular location">
    <subcellularLocation>
        <location evidence="1">Cell projection</location>
        <location evidence="1">Cilium</location>
    </subcellularLocation>
</comment>
<sequence>MDDGTKRKVEEEWEAFMVLKQDAAVTMLSRRLGRELARSKVQSVLAAEQLRQNELTKLCLKHFKLRFKIRRLETELRDWNKHGEDPLQVQFEQLQAKMLEQKKQAEKESEESLKLQKTISGCLEVLSNIKEKLHWSQLEVQAKRQQLAEVEVMMAKKRDLLIQTKQSRNNLQRDNQSLKERCGLLGNRDLLWDFEETVDSSEHLEKHLENLKSKQAKITFRYGKWRQKLEAPLTN</sequence>
<feature type="domain" description="CCDC113/CCDC96 coiled-coil" evidence="4">
    <location>
        <begin position="51"/>
        <end position="222"/>
    </location>
</feature>
<accession>A0ABU7C360</accession>
<dbReference type="Proteomes" id="UP001345963">
    <property type="component" value="Unassembled WGS sequence"/>
</dbReference>
<organism evidence="5 6">
    <name type="scientific">Ataeniobius toweri</name>
    <dbReference type="NCBI Taxonomy" id="208326"/>
    <lineage>
        <taxon>Eukaryota</taxon>
        <taxon>Metazoa</taxon>
        <taxon>Chordata</taxon>
        <taxon>Craniata</taxon>
        <taxon>Vertebrata</taxon>
        <taxon>Euteleostomi</taxon>
        <taxon>Actinopterygii</taxon>
        <taxon>Neopterygii</taxon>
        <taxon>Teleostei</taxon>
        <taxon>Neoteleostei</taxon>
        <taxon>Acanthomorphata</taxon>
        <taxon>Ovalentaria</taxon>
        <taxon>Atherinomorphae</taxon>
        <taxon>Cyprinodontiformes</taxon>
        <taxon>Goodeidae</taxon>
        <taxon>Ataeniobius</taxon>
    </lineage>
</organism>
<comment type="caution">
    <text evidence="5">The sequence shown here is derived from an EMBL/GenBank/DDBJ whole genome shotgun (WGS) entry which is preliminary data.</text>
</comment>
<evidence type="ECO:0000313" key="6">
    <source>
        <dbReference type="Proteomes" id="UP001345963"/>
    </source>
</evidence>
<dbReference type="PANTHER" id="PTHR15654:SF1">
    <property type="entry name" value="COILED-COIL DOMAIN-CONTAINING PROTEIN 96"/>
    <property type="match status" value="1"/>
</dbReference>
<proteinExistence type="predicted"/>
<keyword evidence="2" id="KW-0175">Coiled coil</keyword>
<evidence type="ECO:0000256" key="1">
    <source>
        <dbReference type="ARBA" id="ARBA00004138"/>
    </source>
</evidence>
<gene>
    <name evidence="5" type="ORF">ATANTOWER_018336</name>
</gene>
<keyword evidence="3" id="KW-0966">Cell projection</keyword>
<evidence type="ECO:0000313" key="5">
    <source>
        <dbReference type="EMBL" id="MED6257298.1"/>
    </source>
</evidence>
<dbReference type="EMBL" id="JAHUTI010079057">
    <property type="protein sequence ID" value="MED6257298.1"/>
    <property type="molecule type" value="Genomic_DNA"/>
</dbReference>
<dbReference type="InterPro" id="IPR025254">
    <property type="entry name" value="CCDC113/CCDC96_CC"/>
</dbReference>
<keyword evidence="6" id="KW-1185">Reference proteome</keyword>
<evidence type="ECO:0000259" key="4">
    <source>
        <dbReference type="Pfam" id="PF13870"/>
    </source>
</evidence>
<reference evidence="5 6" key="1">
    <citation type="submission" date="2021-07" db="EMBL/GenBank/DDBJ databases">
        <authorList>
            <person name="Palmer J.M."/>
        </authorList>
    </citation>
    <scope>NUCLEOTIDE SEQUENCE [LARGE SCALE GENOMIC DNA]</scope>
    <source>
        <strain evidence="5 6">AT_MEX2019</strain>
        <tissue evidence="5">Muscle</tissue>
    </source>
</reference>
<evidence type="ECO:0000256" key="3">
    <source>
        <dbReference type="ARBA" id="ARBA00023273"/>
    </source>
</evidence>
<dbReference type="InterPro" id="IPR051885">
    <property type="entry name" value="CC_CF"/>
</dbReference>